<proteinExistence type="predicted"/>
<reference evidence="1 2" key="1">
    <citation type="submission" date="2016-04" db="EMBL/GenBank/DDBJ databases">
        <title>Draft genome sequence of Janthinobacterium psychrotolerans sp. nov., isolated from freshwater sediments in Denmark.</title>
        <authorList>
            <person name="Gong X."/>
            <person name="Skrivergaard S."/>
            <person name="Korsgaard B.S."/>
            <person name="Schreiber L."/>
            <person name="Marshall I.P."/>
            <person name="Finster K."/>
            <person name="Schramm A."/>
        </authorList>
    </citation>
    <scope>NUCLEOTIDE SEQUENCE [LARGE SCALE GENOMIC DNA]</scope>
    <source>
        <strain evidence="1 2">S3-2</strain>
    </source>
</reference>
<dbReference type="OrthoDB" id="8701930at2"/>
<keyword evidence="2" id="KW-1185">Reference proteome</keyword>
<dbReference type="RefSeq" id="WP_150127828.1">
    <property type="nucleotide sequence ID" value="NZ_LOCQ01000057.1"/>
</dbReference>
<dbReference type="STRING" id="1747903.ASR47_100664"/>
<dbReference type="Proteomes" id="UP000092713">
    <property type="component" value="Unassembled WGS sequence"/>
</dbReference>
<organism evidence="1 2">
    <name type="scientific">Janthinobacterium psychrotolerans</name>
    <dbReference type="NCBI Taxonomy" id="1747903"/>
    <lineage>
        <taxon>Bacteria</taxon>
        <taxon>Pseudomonadati</taxon>
        <taxon>Pseudomonadota</taxon>
        <taxon>Betaproteobacteria</taxon>
        <taxon>Burkholderiales</taxon>
        <taxon>Oxalobacteraceae</taxon>
        <taxon>Janthinobacterium</taxon>
    </lineage>
</organism>
<evidence type="ECO:0000313" key="1">
    <source>
        <dbReference type="EMBL" id="OBV38464.1"/>
    </source>
</evidence>
<sequence>MHLAPASRCEVAGRGLDLRYLGCRELGYGHHSALPLHPFVLRLPADMLDSLVGAECDAFVRTCRDDDALLGECDLPALREAGYPDLAAMLQRHRPLLAELLVDYLYRELLEEIARRCGAEPYRPRRSGDPRNADGRAYFTVNALQTVRYVDDEVLLEGQGYFGVYIIWLEQINA</sequence>
<evidence type="ECO:0000313" key="2">
    <source>
        <dbReference type="Proteomes" id="UP000092713"/>
    </source>
</evidence>
<dbReference type="EMBL" id="LOCQ01000057">
    <property type="protein sequence ID" value="OBV38464.1"/>
    <property type="molecule type" value="Genomic_DNA"/>
</dbReference>
<accession>A0A1A7C0D3</accession>
<gene>
    <name evidence="1" type="ORF">ASR47_100664</name>
</gene>
<dbReference type="AlphaFoldDB" id="A0A1A7C0D3"/>
<protein>
    <submittedName>
        <fullName evidence="1">Uncharacterized protein</fullName>
    </submittedName>
</protein>
<comment type="caution">
    <text evidence="1">The sequence shown here is derived from an EMBL/GenBank/DDBJ whole genome shotgun (WGS) entry which is preliminary data.</text>
</comment>
<name>A0A1A7C0D3_9BURK</name>